<protein>
    <submittedName>
        <fullName evidence="1">Uncharacterized protein</fullName>
    </submittedName>
</protein>
<keyword evidence="2" id="KW-1185">Reference proteome</keyword>
<dbReference type="EMBL" id="KZ851845">
    <property type="protein sequence ID" value="RDK47035.1"/>
    <property type="molecule type" value="Genomic_DNA"/>
</dbReference>
<name>A0A370PXY9_ASPPH</name>
<dbReference type="Proteomes" id="UP000254937">
    <property type="component" value="Unassembled WGS sequence"/>
</dbReference>
<reference evidence="1 2" key="1">
    <citation type="submission" date="2018-07" db="EMBL/GenBank/DDBJ databases">
        <title>Section-level genome sequencing of Aspergillus section Nigri to investigate inter- and intra-species variation.</title>
        <authorList>
            <consortium name="DOE Joint Genome Institute"/>
            <person name="Vesth T.C."/>
            <person name="Nybo J.L."/>
            <person name="Theobald S."/>
            <person name="Frisvad J.C."/>
            <person name="Larsen T.O."/>
            <person name="Nielsen K.F."/>
            <person name="Hoof J.B."/>
            <person name="Brandl J."/>
            <person name="Salamov A."/>
            <person name="Riley R."/>
            <person name="Gladden J.M."/>
            <person name="Phatale P."/>
            <person name="Nielsen M.T."/>
            <person name="Lyhne E.K."/>
            <person name="Kogle M.E."/>
            <person name="Strasser K."/>
            <person name="McDonnell E."/>
            <person name="Barry K."/>
            <person name="Clum A."/>
            <person name="Chen C."/>
            <person name="Nolan M."/>
            <person name="Sandor L."/>
            <person name="Kuo A."/>
            <person name="Lipzen A."/>
            <person name="Hainaut M."/>
            <person name="Drula E."/>
            <person name="Tsang A."/>
            <person name="Magnuson J.K."/>
            <person name="Henrissat B."/>
            <person name="Wiebenga A."/>
            <person name="Simmons B.A."/>
            <person name="Makela M.R."/>
            <person name="De vries R.P."/>
            <person name="Grigoriev I.V."/>
            <person name="Mortensen U.H."/>
            <person name="Baker S.E."/>
            <person name="Andersen M.R."/>
        </authorList>
    </citation>
    <scope>NUCLEOTIDE SEQUENCE [LARGE SCALE GENOMIC DNA]</scope>
    <source>
        <strain evidence="1 2">ATCC 13157</strain>
    </source>
</reference>
<evidence type="ECO:0000313" key="2">
    <source>
        <dbReference type="Proteomes" id="UP000254937"/>
    </source>
</evidence>
<proteinExistence type="predicted"/>
<gene>
    <name evidence="1" type="ORF">M752DRAFT_68726</name>
</gene>
<evidence type="ECO:0000313" key="1">
    <source>
        <dbReference type="EMBL" id="RDK47035.1"/>
    </source>
</evidence>
<dbReference type="AlphaFoldDB" id="A0A370PXY9"/>
<sequence length="53" mass="6427">MHDRQTMNILVDETITIGRRYKSLNFYTSGTCYIYYLYCSCLQEMLLQNRSEF</sequence>
<accession>A0A370PXY9</accession>
<organism evidence="1 2">
    <name type="scientific">Aspergillus phoenicis ATCC 13157</name>
    <dbReference type="NCBI Taxonomy" id="1353007"/>
    <lineage>
        <taxon>Eukaryota</taxon>
        <taxon>Fungi</taxon>
        <taxon>Dikarya</taxon>
        <taxon>Ascomycota</taxon>
        <taxon>Pezizomycotina</taxon>
        <taxon>Eurotiomycetes</taxon>
        <taxon>Eurotiomycetidae</taxon>
        <taxon>Eurotiales</taxon>
        <taxon>Aspergillaceae</taxon>
        <taxon>Aspergillus</taxon>
    </lineage>
</organism>